<evidence type="ECO:0000313" key="7">
    <source>
        <dbReference type="Proteomes" id="UP000249723"/>
    </source>
</evidence>
<name>A0A2X0LGB6_9BASI</name>
<keyword evidence="4" id="KW-0472">Membrane</keyword>
<dbReference type="STRING" id="289078.A0A2X0LGB6"/>
<keyword evidence="7" id="KW-1185">Reference proteome</keyword>
<dbReference type="Proteomes" id="UP000249723">
    <property type="component" value="Unassembled WGS sequence"/>
</dbReference>
<proteinExistence type="predicted"/>
<evidence type="ECO:0000313" key="6">
    <source>
        <dbReference type="EMBL" id="SCZ98906.1"/>
    </source>
</evidence>
<gene>
    <name evidence="6" type="ORF">BZ3500_MVSOF-1268-A1-R1_CHR3-1G05699</name>
</gene>
<dbReference type="SUPFAM" id="SSF103506">
    <property type="entry name" value="Mitochondrial carrier"/>
    <property type="match status" value="1"/>
</dbReference>
<dbReference type="EMBL" id="FMWP01000096">
    <property type="protein sequence ID" value="SCZ98906.1"/>
    <property type="molecule type" value="Genomic_DNA"/>
</dbReference>
<keyword evidence="2" id="KW-0812">Transmembrane</keyword>
<organism evidence="6 7">
    <name type="scientific">Microbotryum saponariae</name>
    <dbReference type="NCBI Taxonomy" id="289078"/>
    <lineage>
        <taxon>Eukaryota</taxon>
        <taxon>Fungi</taxon>
        <taxon>Dikarya</taxon>
        <taxon>Basidiomycota</taxon>
        <taxon>Pucciniomycotina</taxon>
        <taxon>Microbotryomycetes</taxon>
        <taxon>Microbotryales</taxon>
        <taxon>Microbotryaceae</taxon>
        <taxon>Microbotryum</taxon>
    </lineage>
</organism>
<evidence type="ECO:0000256" key="2">
    <source>
        <dbReference type="ARBA" id="ARBA00022692"/>
    </source>
</evidence>
<feature type="region of interest" description="Disordered" evidence="5">
    <location>
        <begin position="1"/>
        <end position="25"/>
    </location>
</feature>
<comment type="subcellular location">
    <subcellularLocation>
        <location evidence="1">Membrane</location>
    </subcellularLocation>
</comment>
<evidence type="ECO:0000256" key="3">
    <source>
        <dbReference type="ARBA" id="ARBA00022989"/>
    </source>
</evidence>
<reference evidence="7" key="1">
    <citation type="submission" date="2016-10" db="EMBL/GenBank/DDBJ databases">
        <authorList>
            <person name="Jeantristanb JTB J.-T."/>
            <person name="Ricardo R."/>
        </authorList>
    </citation>
    <scope>NUCLEOTIDE SEQUENCE [LARGE SCALE GENOMIC DNA]</scope>
</reference>
<evidence type="ECO:0000256" key="5">
    <source>
        <dbReference type="SAM" id="MobiDB-lite"/>
    </source>
</evidence>
<dbReference type="AlphaFoldDB" id="A0A2X0LGB6"/>
<evidence type="ECO:0000256" key="4">
    <source>
        <dbReference type="ARBA" id="ARBA00023136"/>
    </source>
</evidence>
<dbReference type="GO" id="GO:0016020">
    <property type="term" value="C:membrane"/>
    <property type="evidence" value="ECO:0007669"/>
    <property type="project" value="UniProtKB-SubCell"/>
</dbReference>
<sequence length="80" mass="9094">MEESNDLTAGDSRRPRSNLRLPARHHDDGCWDTARTIHRAHGWRGYFVGISIGYLNFIRINPVSFASWVPLKNTFGPEGV</sequence>
<dbReference type="InterPro" id="IPR023395">
    <property type="entry name" value="MCP_dom_sf"/>
</dbReference>
<accession>A0A2X0LGB6</accession>
<protein>
    <submittedName>
        <fullName evidence="6">BZ3500_MvSof-1268-A1-R1_Chr3-1g05699 protein</fullName>
    </submittedName>
</protein>
<dbReference type="OrthoDB" id="270584at2759"/>
<evidence type="ECO:0000256" key="1">
    <source>
        <dbReference type="ARBA" id="ARBA00004370"/>
    </source>
</evidence>
<keyword evidence="3" id="KW-1133">Transmembrane helix</keyword>